<dbReference type="InterPro" id="IPR022941">
    <property type="entry name" value="SRP54"/>
</dbReference>
<dbReference type="HAMAP" id="MF_00306">
    <property type="entry name" value="SRP54"/>
    <property type="match status" value="1"/>
</dbReference>
<feature type="domain" description="Signal recognition particle SRP54 helical bundle" evidence="12">
    <location>
        <begin position="2"/>
        <end position="87"/>
    </location>
</feature>
<evidence type="ECO:0000256" key="6">
    <source>
        <dbReference type="ARBA" id="ARBA00023135"/>
    </source>
</evidence>
<dbReference type="Pfam" id="PF00448">
    <property type="entry name" value="SRP54"/>
    <property type="match status" value="1"/>
</dbReference>
<reference evidence="13 14" key="1">
    <citation type="submission" date="2013-08" db="EMBL/GenBank/DDBJ databases">
        <title>Lactobacillus wasatchii sp. WDC04, a late gas producing bacteria isolated from aged chedder cheese.</title>
        <authorList>
            <person name="Oberg C.J."/>
            <person name="Culumber M."/>
            <person name="McMahon D.J."/>
            <person name="Broadbent J.R."/>
            <person name="Oberg T.S."/>
            <person name="Ortaki F."/>
        </authorList>
    </citation>
    <scope>NUCLEOTIDE SEQUENCE [LARGE SCALE GENOMIC DNA]</scope>
    <source>
        <strain evidence="13 14">WDC04</strain>
    </source>
</reference>
<comment type="caution">
    <text evidence="13">The sequence shown here is derived from an EMBL/GenBank/DDBJ whole genome shotgun (WGS) entry which is preliminary data.</text>
</comment>
<dbReference type="Gene3D" id="1.10.260.30">
    <property type="entry name" value="Signal recognition particle, SRP54 subunit, M-domain"/>
    <property type="match status" value="1"/>
</dbReference>
<evidence type="ECO:0000256" key="3">
    <source>
        <dbReference type="ARBA" id="ARBA00022801"/>
    </source>
</evidence>
<dbReference type="InterPro" id="IPR027417">
    <property type="entry name" value="P-loop_NTPase"/>
</dbReference>
<name>A0A0D1A9J8_9LACO</name>
<dbReference type="InterPro" id="IPR036891">
    <property type="entry name" value="Signal_recog_part_SRP54_M_sf"/>
</dbReference>
<dbReference type="GO" id="GO:0048500">
    <property type="term" value="C:signal recognition particle"/>
    <property type="evidence" value="ECO:0007669"/>
    <property type="project" value="UniProtKB-UniRule"/>
</dbReference>
<evidence type="ECO:0000256" key="5">
    <source>
        <dbReference type="ARBA" id="ARBA00023134"/>
    </source>
</evidence>
<dbReference type="SMART" id="SM00963">
    <property type="entry name" value="SRP54_N"/>
    <property type="match status" value="1"/>
</dbReference>
<dbReference type="OrthoDB" id="9804720at2"/>
<feature type="domain" description="SRP54-type proteins GTP-binding" evidence="11">
    <location>
        <begin position="101"/>
        <end position="297"/>
    </location>
</feature>
<evidence type="ECO:0000256" key="7">
    <source>
        <dbReference type="ARBA" id="ARBA00023274"/>
    </source>
</evidence>
<keyword evidence="3 9" id="KW-0378">Hydrolase</keyword>
<dbReference type="AlphaFoldDB" id="A0A0D1A9J8"/>
<dbReference type="GO" id="GO:0003924">
    <property type="term" value="F:GTPase activity"/>
    <property type="evidence" value="ECO:0007669"/>
    <property type="project" value="UniProtKB-UniRule"/>
</dbReference>
<dbReference type="Pfam" id="PF02978">
    <property type="entry name" value="SRP_SPB"/>
    <property type="match status" value="1"/>
</dbReference>
<keyword evidence="5 9" id="KW-0342">GTP-binding</keyword>
<dbReference type="NCBIfam" id="TIGR00959">
    <property type="entry name" value="ffh"/>
    <property type="match status" value="1"/>
</dbReference>
<evidence type="ECO:0000256" key="9">
    <source>
        <dbReference type="HAMAP-Rule" id="MF_00306"/>
    </source>
</evidence>
<dbReference type="EC" id="3.6.5.4" evidence="9"/>
<feature type="binding site" evidence="9">
    <location>
        <begin position="249"/>
        <end position="252"/>
    </location>
    <ligand>
        <name>GTP</name>
        <dbReference type="ChEBI" id="CHEBI:37565"/>
    </ligand>
</feature>
<comment type="function">
    <text evidence="9">Involved in targeting and insertion of nascent membrane proteins into the cytoplasmic membrane. Binds to the hydrophobic signal sequence of the ribosome-nascent chain (RNC) as it emerges from the ribosomes. The SRP-RNC complex is then targeted to the cytoplasmic membrane where it interacts with the SRP receptor FtsY.</text>
</comment>
<dbReference type="FunFam" id="3.40.50.300:FF:000022">
    <property type="entry name" value="Signal recognition particle 54 kDa subunit"/>
    <property type="match status" value="1"/>
</dbReference>
<dbReference type="PANTHER" id="PTHR11564">
    <property type="entry name" value="SIGNAL RECOGNITION PARTICLE 54K PROTEIN SRP54"/>
    <property type="match status" value="1"/>
</dbReference>
<feature type="binding site" evidence="9">
    <location>
        <begin position="191"/>
        <end position="195"/>
    </location>
    <ligand>
        <name>GTP</name>
        <dbReference type="ChEBI" id="CHEBI:37565"/>
    </ligand>
</feature>
<evidence type="ECO:0000256" key="1">
    <source>
        <dbReference type="ARBA" id="ARBA00005450"/>
    </source>
</evidence>
<comment type="catalytic activity">
    <reaction evidence="8 9">
        <text>GTP + H2O = GDP + phosphate + H(+)</text>
        <dbReference type="Rhea" id="RHEA:19669"/>
        <dbReference type="ChEBI" id="CHEBI:15377"/>
        <dbReference type="ChEBI" id="CHEBI:15378"/>
        <dbReference type="ChEBI" id="CHEBI:37565"/>
        <dbReference type="ChEBI" id="CHEBI:43474"/>
        <dbReference type="ChEBI" id="CHEBI:58189"/>
        <dbReference type="EC" id="3.6.5.4"/>
    </reaction>
</comment>
<dbReference type="Gene3D" id="1.20.120.140">
    <property type="entry name" value="Signal recognition particle SRP54, nucleotide-binding domain"/>
    <property type="match status" value="1"/>
</dbReference>
<comment type="domain">
    <text evidence="9">Composed of three domains: the N-terminal N domain, which is responsible for interactions with the ribosome, the central G domain, which binds GTP, and the C-terminal M domain, which binds the RNA and the signal sequence of the RNC.</text>
</comment>
<dbReference type="SUPFAM" id="SSF52540">
    <property type="entry name" value="P-loop containing nucleoside triphosphate hydrolases"/>
    <property type="match status" value="1"/>
</dbReference>
<evidence type="ECO:0000259" key="12">
    <source>
        <dbReference type="SMART" id="SM00963"/>
    </source>
</evidence>
<proteinExistence type="inferred from homology"/>
<dbReference type="GO" id="GO:0008312">
    <property type="term" value="F:7S RNA binding"/>
    <property type="evidence" value="ECO:0007669"/>
    <property type="project" value="InterPro"/>
</dbReference>
<evidence type="ECO:0000313" key="14">
    <source>
        <dbReference type="Proteomes" id="UP000032279"/>
    </source>
</evidence>
<evidence type="ECO:0000256" key="2">
    <source>
        <dbReference type="ARBA" id="ARBA00022741"/>
    </source>
</evidence>
<comment type="subcellular location">
    <subcellularLocation>
        <location evidence="9">Cytoplasm</location>
    </subcellularLocation>
    <text evidence="9">The SRP-RNC complex is targeted to the cytoplasmic membrane.</text>
</comment>
<dbReference type="InterPro" id="IPR013822">
    <property type="entry name" value="Signal_recog_particl_SRP54_hlx"/>
</dbReference>
<dbReference type="InterPro" id="IPR000897">
    <property type="entry name" value="SRP54_GTPase_dom"/>
</dbReference>
<dbReference type="PATRIC" id="fig|1335616.4.peg.944"/>
<dbReference type="Pfam" id="PF02881">
    <property type="entry name" value="SRP54_N"/>
    <property type="match status" value="1"/>
</dbReference>
<evidence type="ECO:0000259" key="11">
    <source>
        <dbReference type="SMART" id="SM00962"/>
    </source>
</evidence>
<keyword evidence="14" id="KW-1185">Reference proteome</keyword>
<keyword evidence="7 9" id="KW-0687">Ribonucleoprotein</keyword>
<dbReference type="InterPro" id="IPR003593">
    <property type="entry name" value="AAA+_ATPase"/>
</dbReference>
<keyword evidence="6 9" id="KW-0733">Signal recognition particle</keyword>
<evidence type="ECO:0000256" key="8">
    <source>
        <dbReference type="ARBA" id="ARBA00048027"/>
    </source>
</evidence>
<keyword evidence="9" id="KW-0963">Cytoplasm</keyword>
<evidence type="ECO:0000259" key="10">
    <source>
        <dbReference type="SMART" id="SM00382"/>
    </source>
</evidence>
<protein>
    <recommendedName>
        <fullName evidence="9">Signal recognition particle protein</fullName>
        <ecNumber evidence="9">3.6.5.4</ecNumber>
    </recommendedName>
    <alternativeName>
        <fullName evidence="9">Fifty-four homolog</fullName>
    </alternativeName>
</protein>
<dbReference type="RefSeq" id="WP_156127002.1">
    <property type="nucleotide sequence ID" value="NZ_AWTT01000019.1"/>
</dbReference>
<dbReference type="SMART" id="SM00962">
    <property type="entry name" value="SRP54"/>
    <property type="match status" value="1"/>
</dbReference>
<dbReference type="InterPro" id="IPR042101">
    <property type="entry name" value="SRP54_N_sf"/>
</dbReference>
<dbReference type="EMBL" id="AWTT01000019">
    <property type="protein sequence ID" value="KIS03426.1"/>
    <property type="molecule type" value="Genomic_DNA"/>
</dbReference>
<gene>
    <name evidence="9" type="primary">ffh</name>
    <name evidence="13" type="ORF">WDC_0941</name>
</gene>
<dbReference type="SUPFAM" id="SSF47446">
    <property type="entry name" value="Signal peptide-binding domain"/>
    <property type="match status" value="1"/>
</dbReference>
<dbReference type="Proteomes" id="UP000032279">
    <property type="component" value="Unassembled WGS sequence"/>
</dbReference>
<dbReference type="CDD" id="cd18539">
    <property type="entry name" value="SRP_G"/>
    <property type="match status" value="1"/>
</dbReference>
<dbReference type="Gene3D" id="3.40.50.300">
    <property type="entry name" value="P-loop containing nucleotide triphosphate hydrolases"/>
    <property type="match status" value="1"/>
</dbReference>
<dbReference type="GO" id="GO:0006614">
    <property type="term" value="P:SRP-dependent cotranslational protein targeting to membrane"/>
    <property type="evidence" value="ECO:0007669"/>
    <property type="project" value="InterPro"/>
</dbReference>
<comment type="similarity">
    <text evidence="1 9">Belongs to the GTP-binding SRP family. SRP54 subfamily.</text>
</comment>
<dbReference type="InterPro" id="IPR004780">
    <property type="entry name" value="SRP"/>
</dbReference>
<dbReference type="STRING" id="1335616.WDC_0941"/>
<dbReference type="SMART" id="SM00382">
    <property type="entry name" value="AAA"/>
    <property type="match status" value="1"/>
</dbReference>
<keyword evidence="4 9" id="KW-0694">RNA-binding</keyword>
<keyword evidence="2 9" id="KW-0547">Nucleotide-binding</keyword>
<feature type="binding site" evidence="9">
    <location>
        <begin position="108"/>
        <end position="115"/>
    </location>
    <ligand>
        <name>GTP</name>
        <dbReference type="ChEBI" id="CHEBI:37565"/>
    </ligand>
</feature>
<feature type="domain" description="AAA+ ATPase" evidence="10">
    <location>
        <begin position="100"/>
        <end position="278"/>
    </location>
</feature>
<dbReference type="GO" id="GO:0005525">
    <property type="term" value="F:GTP binding"/>
    <property type="evidence" value="ECO:0007669"/>
    <property type="project" value="UniProtKB-UniRule"/>
</dbReference>
<evidence type="ECO:0000313" key="13">
    <source>
        <dbReference type="EMBL" id="KIS03426.1"/>
    </source>
</evidence>
<organism evidence="13 14">
    <name type="scientific">Paucilactobacillus wasatchensis</name>
    <dbReference type="NCBI Taxonomy" id="1335616"/>
    <lineage>
        <taxon>Bacteria</taxon>
        <taxon>Bacillati</taxon>
        <taxon>Bacillota</taxon>
        <taxon>Bacilli</taxon>
        <taxon>Lactobacillales</taxon>
        <taxon>Lactobacillaceae</taxon>
        <taxon>Paucilactobacillus</taxon>
    </lineage>
</organism>
<dbReference type="InterPro" id="IPR004125">
    <property type="entry name" value="Signal_recog_particle_SRP54_M"/>
</dbReference>
<evidence type="ECO:0000256" key="4">
    <source>
        <dbReference type="ARBA" id="ARBA00022884"/>
    </source>
</evidence>
<dbReference type="PANTHER" id="PTHR11564:SF5">
    <property type="entry name" value="SIGNAL RECOGNITION PARTICLE SUBUNIT SRP54"/>
    <property type="match status" value="1"/>
</dbReference>
<comment type="subunit">
    <text evidence="9">Part of the signal recognition particle protein translocation system, which is composed of SRP and FtsY.</text>
</comment>
<accession>A0A0D1A9J8</accession>
<sequence>MAFEGLTERLQNAMTKLRRKPTVSEADLRETMREIRLALLEADVNFKVVKDFVKQVRERASGAEVLKGLNPAQQIVKIVNEELTSTMGTEAVALNKSDKIPTVIMMAGLQGAGKTTTAGKLALKLKNEENARPMFIAADVYRPAAIDQLEQVAKSIDVPVFQLGTDVDPVEIVRQGMQQARDQHNDYVIIDTAGRLQIDEKLMGELVNIADLAKPDEILLVVDAMTGQNAVETAQGFNDQLELTGVILTKLDGDTRGGAALSIRAVTGKPIKFVGQGEKMTDLDVFHPDRMASRILGMGDMLTLIEKAQQDYDEDQAQKTMEKMRENSFDFNDFLDQMEQVQKMGPLEDVMKMIPGMANNPAMKNINVDPKDMEHIKAIVYSMTPTERENPDVLNPSRRRRLAAGAGRPIVEVNRMIKQFGQMKKMMKQVSSGNMNGMEQMMGGNMPGGKMGKLAMNSMARKMKKNKKNG</sequence>